<organism evidence="1 2">
    <name type="scientific">Stylosanthes scabra</name>
    <dbReference type="NCBI Taxonomy" id="79078"/>
    <lineage>
        <taxon>Eukaryota</taxon>
        <taxon>Viridiplantae</taxon>
        <taxon>Streptophyta</taxon>
        <taxon>Embryophyta</taxon>
        <taxon>Tracheophyta</taxon>
        <taxon>Spermatophyta</taxon>
        <taxon>Magnoliopsida</taxon>
        <taxon>eudicotyledons</taxon>
        <taxon>Gunneridae</taxon>
        <taxon>Pentapetalae</taxon>
        <taxon>rosids</taxon>
        <taxon>fabids</taxon>
        <taxon>Fabales</taxon>
        <taxon>Fabaceae</taxon>
        <taxon>Papilionoideae</taxon>
        <taxon>50 kb inversion clade</taxon>
        <taxon>dalbergioids sensu lato</taxon>
        <taxon>Dalbergieae</taxon>
        <taxon>Pterocarpus clade</taxon>
        <taxon>Stylosanthes</taxon>
    </lineage>
</organism>
<proteinExistence type="predicted"/>
<accession>A0ABU6W6G2</accession>
<gene>
    <name evidence="1" type="primary">NHX1_5</name>
    <name evidence="1" type="ORF">PIB30_019942</name>
</gene>
<dbReference type="EMBL" id="JASCZI010181305">
    <property type="protein sequence ID" value="MED6181515.1"/>
    <property type="molecule type" value="Genomic_DNA"/>
</dbReference>
<keyword evidence="2" id="KW-1185">Reference proteome</keyword>
<reference evidence="1 2" key="1">
    <citation type="journal article" date="2023" name="Plants (Basel)">
        <title>Bridging the Gap: Combining Genomics and Transcriptomics Approaches to Understand Stylosanthes scabra, an Orphan Legume from the Brazilian Caatinga.</title>
        <authorList>
            <person name="Ferreira-Neto J.R.C."/>
            <person name="da Silva M.D."/>
            <person name="Binneck E."/>
            <person name="de Melo N.F."/>
            <person name="da Silva R.H."/>
            <person name="de Melo A.L.T.M."/>
            <person name="Pandolfi V."/>
            <person name="Bustamante F.O."/>
            <person name="Brasileiro-Vidal A.C."/>
            <person name="Benko-Iseppon A.M."/>
        </authorList>
    </citation>
    <scope>NUCLEOTIDE SEQUENCE [LARGE SCALE GENOMIC DNA]</scope>
    <source>
        <tissue evidence="1">Leaves</tissue>
    </source>
</reference>
<sequence>MGRRRGASGRETGAKITHIEAICTPRLDISLTCPNFTDGKSSKEGISFRQQVIIWWAGLMRGAVSVALAYNQLRKVPIGMNDRVASSSKEHRFISDAYSPPHKRTLNYKKVSHLRIGNGGIGITQKSDLLAK</sequence>
<comment type="caution">
    <text evidence="1">The sequence shown here is derived from an EMBL/GenBank/DDBJ whole genome shotgun (WGS) entry which is preliminary data.</text>
</comment>
<dbReference type="Proteomes" id="UP001341840">
    <property type="component" value="Unassembled WGS sequence"/>
</dbReference>
<evidence type="ECO:0000313" key="1">
    <source>
        <dbReference type="EMBL" id="MED6181515.1"/>
    </source>
</evidence>
<name>A0ABU6W6G2_9FABA</name>
<evidence type="ECO:0000313" key="2">
    <source>
        <dbReference type="Proteomes" id="UP001341840"/>
    </source>
</evidence>
<protein>
    <submittedName>
        <fullName evidence="1">Monovalent cation:H+ antiporter, CPA1 (Nhx1)</fullName>
    </submittedName>
</protein>